<organism evidence="1 2">
    <name type="scientific">Halosegnis longus</name>
    <dbReference type="NCBI Taxonomy" id="2216012"/>
    <lineage>
        <taxon>Archaea</taxon>
        <taxon>Methanobacteriati</taxon>
        <taxon>Methanobacteriota</taxon>
        <taxon>Stenosarchaea group</taxon>
        <taxon>Halobacteria</taxon>
        <taxon>Halobacteriales</taxon>
        <taxon>Natronomonadaceae</taxon>
        <taxon>Halosegnis</taxon>
    </lineage>
</organism>
<dbReference type="EMBL" id="RJJC01000001">
    <property type="protein sequence ID" value="RNJ27365.1"/>
    <property type="molecule type" value="Genomic_DNA"/>
</dbReference>
<sequence length="94" mass="10591">MTDDRDPEATLEEWKDSMQADHEAAIRNPDPNDDHRIESVVQASVRIGFAYEEGDLVESSRERVDPPEPELFSCICGVRGMTREEATAHMAAMQ</sequence>
<comment type="caution">
    <text evidence="1">The sequence shown here is derived from an EMBL/GenBank/DDBJ whole genome shotgun (WGS) entry which is preliminary data.</text>
</comment>
<reference evidence="1 2" key="1">
    <citation type="submission" date="2018-11" db="EMBL/GenBank/DDBJ databases">
        <title>Genome sequences of Natronomonas sp. CBA1133.</title>
        <authorList>
            <person name="Roh S.W."/>
            <person name="Cha I.-T."/>
        </authorList>
    </citation>
    <scope>NUCLEOTIDE SEQUENCE [LARGE SCALE GENOMIC DNA]</scope>
    <source>
        <strain evidence="1 2">CBA1133</strain>
    </source>
</reference>
<keyword evidence="2" id="KW-1185">Reference proteome</keyword>
<evidence type="ECO:0000313" key="1">
    <source>
        <dbReference type="EMBL" id="RNJ27365.1"/>
    </source>
</evidence>
<protein>
    <submittedName>
        <fullName evidence="1">Uncharacterized protein</fullName>
    </submittedName>
</protein>
<evidence type="ECO:0000313" key="2">
    <source>
        <dbReference type="Proteomes" id="UP000270581"/>
    </source>
</evidence>
<dbReference type="RefSeq" id="WP_075937395.1">
    <property type="nucleotide sequence ID" value="NZ_BDJH01000002.1"/>
</dbReference>
<proteinExistence type="predicted"/>
<accession>A0AAJ4UWX7</accession>
<gene>
    <name evidence="1" type="ORF">Nmn1133_12185</name>
</gene>
<dbReference type="AlphaFoldDB" id="A0AAJ4UWX7"/>
<dbReference type="Proteomes" id="UP000270581">
    <property type="component" value="Unassembled WGS sequence"/>
</dbReference>
<name>A0AAJ4UWX7_9EURY</name>